<accession>A0A0E9NT98</accession>
<name>A0A0E9NT98_SAICN</name>
<feature type="transmembrane region" description="Helical" evidence="9">
    <location>
        <begin position="1374"/>
        <end position="1398"/>
    </location>
</feature>
<feature type="signal peptide" evidence="10">
    <location>
        <begin position="1"/>
        <end position="23"/>
    </location>
</feature>
<feature type="chain" id="PRO_5002430612" description="VPS10 domain-containing protein" evidence="10">
    <location>
        <begin position="24"/>
        <end position="1489"/>
    </location>
</feature>
<keyword evidence="8" id="KW-0325">Glycoprotein</keyword>
<feature type="domain" description="VPS10" evidence="11">
    <location>
        <begin position="722"/>
        <end position="1360"/>
    </location>
</feature>
<dbReference type="Gene3D" id="3.30.60.270">
    <property type="match status" value="2"/>
</dbReference>
<comment type="similarity">
    <text evidence="2">Belongs to the VPS10-related sortilin family.</text>
</comment>
<keyword evidence="5" id="KW-0677">Repeat</keyword>
<dbReference type="GO" id="GO:0005829">
    <property type="term" value="C:cytosol"/>
    <property type="evidence" value="ECO:0007669"/>
    <property type="project" value="GOC"/>
</dbReference>
<sequence>MQRHRLLELITLLALAVFSGVLADKPKVHRTTFDNLPANYFYFNDSPVLLYHDPITGVVYRSDNEGKTFDPVKGVKEGEARDLIQHPFDNEKAFILSTGTKHWRTENQGKSWQSFTTPHPPTNMGAPIAFSATKGNYAIFTGMKCEIGIFGSCQDVAFYTKDAFDTDPKPLLSNVIQCAFMQASKHFKEGDPQTVFCVRPDPDSKDSFPDNLQLVKSSDWFQTTEDVSFEGSRAVRGVVGIVVVEKFLVAAVKSSGTDEMRMYVSLDGNLWDRAEFPHDSKLEEDAYTVLESTPYAIQVDVLGNNAINPMGTLYTSNSNGTYFVRRLEHTNRNVGGNVDFEKVDNVEGVVLANIVANWEEVQERRMTTKKVQSRISFDDGNTWHRLKGPGCDGKSADECSLHLHSVTSPHNSGRIFSSTAAPGILMGVGNVGSEIKEYTEGDLYASTDAGLTWSLSRSGAHKYEFGDGGSILIAVDDEESTDKVAYSLDFGRTWKEVDLDGKVKARMLTTVPDSTSRKFTLLATGARGEKDEGKTLVVFVDFADLDEREKKCKLDEKDEGKSDFEKWYARTVDGQPQCLMGHKEFFWRKKVDRECFVGDKYEDPVPVEENCPCTDADYECDYNFVRGDNGECVPATGAPDLIPPGQCTKPGDKYMGISGYRLIPGNTCDKSKGVRKDEPVEKTCGEMHVPSGKVGHHQTEFKGEVKQYYYLERSETSSGNDETVILRTTKNEVWKTHDQGGKWDRILVDQEVISIVPHPYFKDYVYFLTVSKKLFFSKDRAKTISEVETPLPPNGFGVQVLQFHPVHSDWIIYTGGKNCEDVFGDNCHAVAYYSKDGGFSWDKIAQYVRTCSWARGKKFVVDDDLVICEKYSSESGAQESMTARDLQLISSNDYFEKDKNVHFKQMVGFAPVEEYIVVAELDEESKALTMHVTVDGKNYAKAHFPPKFKIDHQQAYTVMDSVTDSIFLHVTTNPRTGSEWGSIMKSNSNGTYYVLSEEKVNRDTYGYVDFEKMQGLEGVAVINVVTNADDALAGANKKLKTKATHNDGGEWNFIAPPKKDSEGKSFCSGSLEQCSLNLHGYTERKDFRDTLSSGSAVGLMLSVGNVGEYLTGYGDGNTFITRNGGVTWKEAHKGTYMWEYGDQGSIIVIVNDREPTNKILYTLNEGESWEEYVFANEDAKVKVTDIATVPSDTSRRFLLFGKSTHSDKVLAIQLDFTGLTDRQCNLDPENAADDDFELWTPMHPESENGCLFGHKAQYHRKLTDHLCYIGSRIPQPHKILDNCTCTRQDFECDFNYQRASDGSCVLVDGATPLDHSLVCAQADVVEWFEPTGYRRIPITTCQGGKELDKFIAHACPGKEREFERERGKKGLHGFGLFVVILLPFLAAGGVAWYVYARWQARYGQIRLGDEGVRVEDSPVVRYPIIAVSALAAVVMTVPALLKALGGAVAGMISRNKRFTTRGSFARGEYSTLGRTSLDDDILGDSDGET</sequence>
<feature type="domain" description="VPS10" evidence="11">
    <location>
        <begin position="48"/>
        <end position="687"/>
    </location>
</feature>
<dbReference type="Gene3D" id="2.130.10.10">
    <property type="entry name" value="YVTN repeat-like/Quinoprotein amine dehydrogenase"/>
    <property type="match status" value="3"/>
</dbReference>
<evidence type="ECO:0000256" key="6">
    <source>
        <dbReference type="ARBA" id="ARBA00022989"/>
    </source>
</evidence>
<dbReference type="Gene3D" id="2.10.70.80">
    <property type="match status" value="2"/>
</dbReference>
<dbReference type="InterPro" id="IPR015943">
    <property type="entry name" value="WD40/YVTN_repeat-like_dom_sf"/>
</dbReference>
<evidence type="ECO:0000256" key="3">
    <source>
        <dbReference type="ARBA" id="ARBA00022692"/>
    </source>
</evidence>
<evidence type="ECO:0000256" key="7">
    <source>
        <dbReference type="ARBA" id="ARBA00023136"/>
    </source>
</evidence>
<keyword evidence="7 9" id="KW-0472">Membrane</keyword>
<dbReference type="OrthoDB" id="443634at2759"/>
<dbReference type="EMBL" id="BACD03000078">
    <property type="protein sequence ID" value="GAO52640.1"/>
    <property type="molecule type" value="Genomic_DNA"/>
</dbReference>
<evidence type="ECO:0000313" key="12">
    <source>
        <dbReference type="EMBL" id="GAO52640.1"/>
    </source>
</evidence>
<protein>
    <recommendedName>
        <fullName evidence="11">VPS10 domain-containing protein</fullName>
    </recommendedName>
</protein>
<evidence type="ECO:0000256" key="9">
    <source>
        <dbReference type="SAM" id="Phobius"/>
    </source>
</evidence>
<keyword evidence="3 9" id="KW-0812">Transmembrane</keyword>
<reference evidence="12 13" key="3">
    <citation type="journal article" date="2015" name="Genome Announc.">
        <title>Draft Genome Sequence of the Archiascomycetous Yeast Saitoella complicata.</title>
        <authorList>
            <person name="Yamauchi K."/>
            <person name="Kondo S."/>
            <person name="Hamamoto M."/>
            <person name="Takahashi Y."/>
            <person name="Ogura Y."/>
            <person name="Hayashi T."/>
            <person name="Nishida H."/>
        </authorList>
    </citation>
    <scope>NUCLEOTIDE SEQUENCE [LARGE SCALE GENOMIC DNA]</scope>
    <source>
        <strain evidence="12 13">NRRL Y-17804</strain>
    </source>
</reference>
<dbReference type="OMA" id="ATMSEFI"/>
<keyword evidence="6 9" id="KW-1133">Transmembrane helix</keyword>
<evidence type="ECO:0000256" key="10">
    <source>
        <dbReference type="SAM" id="SignalP"/>
    </source>
</evidence>
<feature type="transmembrane region" description="Helical" evidence="9">
    <location>
        <begin position="1419"/>
        <end position="1441"/>
    </location>
</feature>
<dbReference type="PANTHER" id="PTHR12106">
    <property type="entry name" value="SORTILIN RELATED"/>
    <property type="match status" value="1"/>
</dbReference>
<organism evidence="12 13">
    <name type="scientific">Saitoella complicata (strain BCRC 22490 / CBS 7301 / JCM 7358 / NBRC 10748 / NRRL Y-17804)</name>
    <dbReference type="NCBI Taxonomy" id="698492"/>
    <lineage>
        <taxon>Eukaryota</taxon>
        <taxon>Fungi</taxon>
        <taxon>Dikarya</taxon>
        <taxon>Ascomycota</taxon>
        <taxon>Taphrinomycotina</taxon>
        <taxon>Taphrinomycotina incertae sedis</taxon>
        <taxon>Saitoella</taxon>
    </lineage>
</organism>
<dbReference type="CDD" id="cd15482">
    <property type="entry name" value="Sialidase_non-viral"/>
    <property type="match status" value="1"/>
</dbReference>
<dbReference type="InterPro" id="IPR031778">
    <property type="entry name" value="Sortilin_N"/>
</dbReference>
<comment type="caution">
    <text evidence="12">The sequence shown here is derived from an EMBL/GenBank/DDBJ whole genome shotgun (WGS) entry which is preliminary data.</text>
</comment>
<dbReference type="FunFam" id="3.30.60.270:FF:000005">
    <property type="entry name" value="Sortilin"/>
    <property type="match status" value="2"/>
</dbReference>
<evidence type="ECO:0000259" key="11">
    <source>
        <dbReference type="SMART" id="SM00602"/>
    </source>
</evidence>
<dbReference type="GO" id="GO:0006895">
    <property type="term" value="P:Golgi to endosome transport"/>
    <property type="evidence" value="ECO:0007669"/>
    <property type="project" value="TreeGrafter"/>
</dbReference>
<reference evidence="12 13" key="2">
    <citation type="journal article" date="2014" name="J. Gen. Appl. Microbiol.">
        <title>The early diverging ascomycetous budding yeast Saitoella complicata has three histone deacetylases belonging to the Clr6, Hos2, and Rpd3 lineages.</title>
        <authorList>
            <person name="Nishida H."/>
            <person name="Matsumoto T."/>
            <person name="Kondo S."/>
            <person name="Hamamoto M."/>
            <person name="Yoshikawa H."/>
        </authorList>
    </citation>
    <scope>NUCLEOTIDE SEQUENCE [LARGE SCALE GENOMIC DNA]</scope>
    <source>
        <strain evidence="12 13">NRRL Y-17804</strain>
    </source>
</reference>
<dbReference type="STRING" id="698492.A0A0E9NT98"/>
<dbReference type="RefSeq" id="XP_019023335.1">
    <property type="nucleotide sequence ID" value="XM_019171887.1"/>
</dbReference>
<dbReference type="GO" id="GO:0005794">
    <property type="term" value="C:Golgi apparatus"/>
    <property type="evidence" value="ECO:0007669"/>
    <property type="project" value="TreeGrafter"/>
</dbReference>
<evidence type="ECO:0000313" key="13">
    <source>
        <dbReference type="Proteomes" id="UP000033140"/>
    </source>
</evidence>
<reference evidence="12 13" key="1">
    <citation type="journal article" date="2011" name="J. Gen. Appl. Microbiol.">
        <title>Draft genome sequencing of the enigmatic yeast Saitoella complicata.</title>
        <authorList>
            <person name="Nishida H."/>
            <person name="Hamamoto M."/>
            <person name="Sugiyama J."/>
        </authorList>
    </citation>
    <scope>NUCLEOTIDE SEQUENCE [LARGE SCALE GENOMIC DNA]</scope>
    <source>
        <strain evidence="12 13">NRRL Y-17804</strain>
    </source>
</reference>
<dbReference type="PANTHER" id="PTHR12106:SF27">
    <property type="entry name" value="SORTILIN-RELATED RECEPTOR"/>
    <property type="match status" value="1"/>
</dbReference>
<evidence type="ECO:0000256" key="2">
    <source>
        <dbReference type="ARBA" id="ARBA00008251"/>
    </source>
</evidence>
<dbReference type="GO" id="GO:0006623">
    <property type="term" value="P:protein targeting to vacuole"/>
    <property type="evidence" value="ECO:0007669"/>
    <property type="project" value="TreeGrafter"/>
</dbReference>
<proteinExistence type="inferred from homology"/>
<dbReference type="InterPro" id="IPR050310">
    <property type="entry name" value="VPS10-sortilin"/>
</dbReference>
<dbReference type="InterPro" id="IPR006581">
    <property type="entry name" value="VPS10"/>
</dbReference>
<evidence type="ECO:0000256" key="5">
    <source>
        <dbReference type="ARBA" id="ARBA00022737"/>
    </source>
</evidence>
<evidence type="ECO:0000256" key="4">
    <source>
        <dbReference type="ARBA" id="ARBA00022729"/>
    </source>
</evidence>
<dbReference type="Pfam" id="PF15901">
    <property type="entry name" value="Sortilin_C"/>
    <property type="match status" value="2"/>
</dbReference>
<dbReference type="InterPro" id="IPR036278">
    <property type="entry name" value="Sialidase_sf"/>
</dbReference>
<keyword evidence="13" id="KW-1185">Reference proteome</keyword>
<dbReference type="SUPFAM" id="SSF50939">
    <property type="entry name" value="Sialidases"/>
    <property type="match status" value="1"/>
</dbReference>
<evidence type="ECO:0000256" key="1">
    <source>
        <dbReference type="ARBA" id="ARBA00004370"/>
    </source>
</evidence>
<comment type="subcellular location">
    <subcellularLocation>
        <location evidence="1">Membrane</location>
    </subcellularLocation>
</comment>
<dbReference type="Pfam" id="PF15902">
    <property type="entry name" value="Sortilin-Vps10"/>
    <property type="match status" value="2"/>
</dbReference>
<keyword evidence="4 10" id="KW-0732">Signal</keyword>
<dbReference type="GO" id="GO:0016020">
    <property type="term" value="C:membrane"/>
    <property type="evidence" value="ECO:0007669"/>
    <property type="project" value="UniProtKB-SubCell"/>
</dbReference>
<gene>
    <name evidence="12" type="ORF">G7K_6712-t1</name>
</gene>
<dbReference type="SUPFAM" id="SSF110296">
    <property type="entry name" value="Oligoxyloglucan reducing end-specific cellobiohydrolase"/>
    <property type="match status" value="1"/>
</dbReference>
<dbReference type="Proteomes" id="UP000033140">
    <property type="component" value="Unassembled WGS sequence"/>
</dbReference>
<dbReference type="SMART" id="SM00602">
    <property type="entry name" value="VPS10"/>
    <property type="match status" value="2"/>
</dbReference>
<dbReference type="InterPro" id="IPR031777">
    <property type="entry name" value="Sortilin_C"/>
</dbReference>
<dbReference type="GO" id="GO:0006896">
    <property type="term" value="P:Golgi to vacuole transport"/>
    <property type="evidence" value="ECO:0007669"/>
    <property type="project" value="TreeGrafter"/>
</dbReference>
<evidence type="ECO:0000256" key="8">
    <source>
        <dbReference type="ARBA" id="ARBA00023180"/>
    </source>
</evidence>